<evidence type="ECO:0000313" key="2">
    <source>
        <dbReference type="EMBL" id="KAK5047967.1"/>
    </source>
</evidence>
<dbReference type="RefSeq" id="XP_064703473.1">
    <property type="nucleotide sequence ID" value="XM_064849718.1"/>
</dbReference>
<dbReference type="Proteomes" id="UP001358417">
    <property type="component" value="Unassembled WGS sequence"/>
</dbReference>
<evidence type="ECO:0000256" key="1">
    <source>
        <dbReference type="SAM" id="MobiDB-lite"/>
    </source>
</evidence>
<keyword evidence="3" id="KW-1185">Reference proteome</keyword>
<evidence type="ECO:0000313" key="3">
    <source>
        <dbReference type="Proteomes" id="UP001358417"/>
    </source>
</evidence>
<feature type="compositionally biased region" description="Pro residues" evidence="1">
    <location>
        <begin position="153"/>
        <end position="173"/>
    </location>
</feature>
<dbReference type="EMBL" id="JAVRRD010000023">
    <property type="protein sequence ID" value="KAK5047967.1"/>
    <property type="molecule type" value="Genomic_DNA"/>
</dbReference>
<comment type="caution">
    <text evidence="2">The sequence shown here is derived from an EMBL/GenBank/DDBJ whole genome shotgun (WGS) entry which is preliminary data.</text>
</comment>
<protein>
    <submittedName>
        <fullName evidence="2">Uncharacterized protein</fullName>
    </submittedName>
</protein>
<dbReference type="GeneID" id="89974329"/>
<sequence>MDECNNTLFNSVRTKLRHSRSSIVLPVSTTNNHESSIPWDNVPVEYRPVQRKNPRPVAGYYASYAAIPQTLPGPPPRPRTASPGFKVQPLGNTTTPFLIQPNPRTYRRRSALDVRNPWSGPQIRPNANASSMDEDKFLSVEIAAALPPDHLDPPPPYSYHPPPPSLPPPPPPSNARHRSWSNQHHYAAVINPHTGHVFYNPGDYQQQPLRTRQVQAVPSISVPTAPTPVSPINSLDAQYLALRKARRKRAMDDLNIDNLLNHPMLSRR</sequence>
<proteinExistence type="predicted"/>
<feature type="region of interest" description="Disordered" evidence="1">
    <location>
        <begin position="146"/>
        <end position="179"/>
    </location>
</feature>
<name>A0AAV9N2X4_9EURO</name>
<gene>
    <name evidence="2" type="ORF">LTR84_006157</name>
</gene>
<accession>A0AAV9N2X4</accession>
<reference evidence="2 3" key="1">
    <citation type="submission" date="2023-08" db="EMBL/GenBank/DDBJ databases">
        <title>Black Yeasts Isolated from many extreme environments.</title>
        <authorList>
            <person name="Coleine C."/>
            <person name="Stajich J.E."/>
            <person name="Selbmann L."/>
        </authorList>
    </citation>
    <scope>NUCLEOTIDE SEQUENCE [LARGE SCALE GENOMIC DNA]</scope>
    <source>
        <strain evidence="2 3">CCFEE 5792</strain>
    </source>
</reference>
<dbReference type="AlphaFoldDB" id="A0AAV9N2X4"/>
<organism evidence="2 3">
    <name type="scientific">Exophiala bonariae</name>
    <dbReference type="NCBI Taxonomy" id="1690606"/>
    <lineage>
        <taxon>Eukaryota</taxon>
        <taxon>Fungi</taxon>
        <taxon>Dikarya</taxon>
        <taxon>Ascomycota</taxon>
        <taxon>Pezizomycotina</taxon>
        <taxon>Eurotiomycetes</taxon>
        <taxon>Chaetothyriomycetidae</taxon>
        <taxon>Chaetothyriales</taxon>
        <taxon>Herpotrichiellaceae</taxon>
        <taxon>Exophiala</taxon>
    </lineage>
</organism>
<feature type="region of interest" description="Disordered" evidence="1">
    <location>
        <begin position="69"/>
        <end position="101"/>
    </location>
</feature>